<evidence type="ECO:0000313" key="1">
    <source>
        <dbReference type="EMBL" id="EZA48261.1"/>
    </source>
</evidence>
<accession>A0A026VXS0</accession>
<gene>
    <name evidence="1" type="ORF">X777_14101</name>
</gene>
<dbReference type="AlphaFoldDB" id="A0A026VXS0"/>
<organism evidence="1 2">
    <name type="scientific">Ooceraea biroi</name>
    <name type="common">Clonal raider ant</name>
    <name type="synonym">Cerapachys biroi</name>
    <dbReference type="NCBI Taxonomy" id="2015173"/>
    <lineage>
        <taxon>Eukaryota</taxon>
        <taxon>Metazoa</taxon>
        <taxon>Ecdysozoa</taxon>
        <taxon>Arthropoda</taxon>
        <taxon>Hexapoda</taxon>
        <taxon>Insecta</taxon>
        <taxon>Pterygota</taxon>
        <taxon>Neoptera</taxon>
        <taxon>Endopterygota</taxon>
        <taxon>Hymenoptera</taxon>
        <taxon>Apocrita</taxon>
        <taxon>Aculeata</taxon>
        <taxon>Formicoidea</taxon>
        <taxon>Formicidae</taxon>
        <taxon>Dorylinae</taxon>
        <taxon>Ooceraea</taxon>
    </lineage>
</organism>
<dbReference type="Proteomes" id="UP000053097">
    <property type="component" value="Unassembled WGS sequence"/>
</dbReference>
<evidence type="ECO:0000313" key="2">
    <source>
        <dbReference type="Proteomes" id="UP000053097"/>
    </source>
</evidence>
<protein>
    <submittedName>
        <fullName evidence="1">Uncharacterized protein</fullName>
    </submittedName>
</protein>
<proteinExistence type="predicted"/>
<reference evidence="1 2" key="1">
    <citation type="journal article" date="2014" name="Curr. Biol.">
        <title>The genome of the clonal raider ant Cerapachys biroi.</title>
        <authorList>
            <person name="Oxley P.R."/>
            <person name="Ji L."/>
            <person name="Fetter-Pruneda I."/>
            <person name="McKenzie S.K."/>
            <person name="Li C."/>
            <person name="Hu H."/>
            <person name="Zhang G."/>
            <person name="Kronauer D.J."/>
        </authorList>
    </citation>
    <scope>NUCLEOTIDE SEQUENCE [LARGE SCALE GENOMIC DNA]</scope>
</reference>
<name>A0A026VXS0_OOCBI</name>
<sequence>MAMADSISSAVINILNDSYVMVDEDLILYDDSDSEGLYEEVCYVFLYFVVVIML</sequence>
<dbReference type="EMBL" id="KK107654">
    <property type="protein sequence ID" value="EZA48261.1"/>
    <property type="molecule type" value="Genomic_DNA"/>
</dbReference>
<keyword evidence="2" id="KW-1185">Reference proteome</keyword>